<proteinExistence type="predicted"/>
<gene>
    <name evidence="7" type="ORF">LQ327_28180</name>
</gene>
<evidence type="ECO:0000313" key="8">
    <source>
        <dbReference type="Proteomes" id="UP001199469"/>
    </source>
</evidence>
<evidence type="ECO:0000256" key="6">
    <source>
        <dbReference type="SAM" id="Phobius"/>
    </source>
</evidence>
<feature type="transmembrane region" description="Helical" evidence="6">
    <location>
        <begin position="150"/>
        <end position="168"/>
    </location>
</feature>
<sequence length="429" mass="44395">MTDVPEKNPEPDTERAPDTEPAPDAERRPERPTVNVKRSVAVAGAMFLMAMSAAGPGFISQTGTFTAKYGPSFAAAIVASVLIDLAIQLNVWRVVGLSGLRAQDLANRVVPYSGHVLAFLVVVGGLVFGIGNISAAGLGLQDATGIDLRYGAVVSAVIAIVIFNYRALEGTVDRAVIGLGVLKIALIAIVAVITAPPVGQAALRTVAPVGLDFLPVLTLIGGTVGGYITYAGAHRLIESGTTGPENLRTITRGSINGILVTGVLRVLLFLGILGAVAAGAQLSKTDPAGSAFAFALGPVGLHLFGVVLWTAGMTSTIGASFTSASFLRTLSPTVDRRFNLTISAFVAVCTIAFLVIGQAPSSLLVFAGAFNGLILPFGLGLLLWIAWRRRDLLAGVRQPVWLLIIGVAAFAFTVYAGVESVAAIPAIFR</sequence>
<feature type="transmembrane region" description="Helical" evidence="6">
    <location>
        <begin position="254"/>
        <end position="280"/>
    </location>
</feature>
<feature type="transmembrane region" description="Helical" evidence="6">
    <location>
        <begin position="175"/>
        <end position="193"/>
    </location>
</feature>
<organism evidence="7 8">
    <name type="scientific">Actinomycetospora endophytica</name>
    <dbReference type="NCBI Taxonomy" id="2291215"/>
    <lineage>
        <taxon>Bacteria</taxon>
        <taxon>Bacillati</taxon>
        <taxon>Actinomycetota</taxon>
        <taxon>Actinomycetes</taxon>
        <taxon>Pseudonocardiales</taxon>
        <taxon>Pseudonocardiaceae</taxon>
        <taxon>Actinomycetospora</taxon>
    </lineage>
</organism>
<feature type="transmembrane region" description="Helical" evidence="6">
    <location>
        <begin position="338"/>
        <end position="357"/>
    </location>
</feature>
<evidence type="ECO:0000256" key="5">
    <source>
        <dbReference type="SAM" id="MobiDB-lite"/>
    </source>
</evidence>
<evidence type="ECO:0000256" key="1">
    <source>
        <dbReference type="ARBA" id="ARBA00004141"/>
    </source>
</evidence>
<feature type="transmembrane region" description="Helical" evidence="6">
    <location>
        <begin position="213"/>
        <end position="233"/>
    </location>
</feature>
<reference evidence="7 8" key="1">
    <citation type="submission" date="2021-11" db="EMBL/GenBank/DDBJ databases">
        <title>Draft genome sequence of Actinomycetospora sp. SF1 isolated from the rhizosphere soil.</title>
        <authorList>
            <person name="Duangmal K."/>
            <person name="Chantavorakit T."/>
        </authorList>
    </citation>
    <scope>NUCLEOTIDE SEQUENCE [LARGE SCALE GENOMIC DNA]</scope>
    <source>
        <strain evidence="7 8">TBRC 5722</strain>
    </source>
</reference>
<dbReference type="RefSeq" id="WP_230739154.1">
    <property type="nucleotide sequence ID" value="NZ_JAJNDB010000007.1"/>
</dbReference>
<name>A0ABS8PH50_9PSEU</name>
<evidence type="ECO:0000256" key="2">
    <source>
        <dbReference type="ARBA" id="ARBA00022692"/>
    </source>
</evidence>
<feature type="compositionally biased region" description="Basic and acidic residues" evidence="5">
    <location>
        <begin position="1"/>
        <end position="31"/>
    </location>
</feature>
<evidence type="ECO:0000256" key="4">
    <source>
        <dbReference type="ARBA" id="ARBA00023136"/>
    </source>
</evidence>
<keyword evidence="4 6" id="KW-0472">Membrane</keyword>
<feature type="region of interest" description="Disordered" evidence="5">
    <location>
        <begin position="1"/>
        <end position="34"/>
    </location>
</feature>
<evidence type="ECO:0000256" key="3">
    <source>
        <dbReference type="ARBA" id="ARBA00022989"/>
    </source>
</evidence>
<comment type="caution">
    <text evidence="7">The sequence shown here is derived from an EMBL/GenBank/DDBJ whole genome shotgun (WGS) entry which is preliminary data.</text>
</comment>
<feature type="transmembrane region" description="Helical" evidence="6">
    <location>
        <begin position="71"/>
        <end position="95"/>
    </location>
</feature>
<keyword evidence="3 6" id="KW-1133">Transmembrane helix</keyword>
<keyword evidence="2 6" id="KW-0812">Transmembrane</keyword>
<dbReference type="EMBL" id="JAJNDB010000007">
    <property type="protein sequence ID" value="MCD2197257.1"/>
    <property type="molecule type" value="Genomic_DNA"/>
</dbReference>
<dbReference type="Proteomes" id="UP001199469">
    <property type="component" value="Unassembled WGS sequence"/>
</dbReference>
<protein>
    <submittedName>
        <fullName evidence="7">Divalent metal cation transporter</fullName>
    </submittedName>
</protein>
<feature type="transmembrane region" description="Helical" evidence="6">
    <location>
        <begin position="116"/>
        <end position="138"/>
    </location>
</feature>
<keyword evidence="8" id="KW-1185">Reference proteome</keyword>
<feature type="transmembrane region" description="Helical" evidence="6">
    <location>
        <begin position="399"/>
        <end position="428"/>
    </location>
</feature>
<feature type="transmembrane region" description="Helical" evidence="6">
    <location>
        <begin position="40"/>
        <end position="59"/>
    </location>
</feature>
<comment type="subcellular location">
    <subcellularLocation>
        <location evidence="1">Membrane</location>
        <topology evidence="1">Multi-pass membrane protein</topology>
    </subcellularLocation>
</comment>
<feature type="transmembrane region" description="Helical" evidence="6">
    <location>
        <begin position="363"/>
        <end position="387"/>
    </location>
</feature>
<dbReference type="Pfam" id="PF01566">
    <property type="entry name" value="Nramp"/>
    <property type="match status" value="1"/>
</dbReference>
<dbReference type="InterPro" id="IPR001046">
    <property type="entry name" value="NRAMP_fam"/>
</dbReference>
<accession>A0ABS8PH50</accession>
<evidence type="ECO:0000313" key="7">
    <source>
        <dbReference type="EMBL" id="MCD2197257.1"/>
    </source>
</evidence>